<proteinExistence type="predicted"/>
<accession>A0A420X0E3</accession>
<dbReference type="SUPFAM" id="SSF52540">
    <property type="entry name" value="P-loop containing nucleoside triphosphate hydrolases"/>
    <property type="match status" value="1"/>
</dbReference>
<feature type="domain" description="Aminoglycoside phosphotransferase" evidence="1">
    <location>
        <begin position="122"/>
        <end position="283"/>
    </location>
</feature>
<organism evidence="2 3">
    <name type="scientific">Kushneria sinocarnis</name>
    <dbReference type="NCBI Taxonomy" id="595502"/>
    <lineage>
        <taxon>Bacteria</taxon>
        <taxon>Pseudomonadati</taxon>
        <taxon>Pseudomonadota</taxon>
        <taxon>Gammaproteobacteria</taxon>
        <taxon>Oceanospirillales</taxon>
        <taxon>Halomonadaceae</taxon>
        <taxon>Kushneria</taxon>
    </lineage>
</organism>
<dbReference type="SUPFAM" id="SSF56112">
    <property type="entry name" value="Protein kinase-like (PK-like)"/>
    <property type="match status" value="1"/>
</dbReference>
<comment type="caution">
    <text evidence="2">The sequence shown here is derived from an EMBL/GenBank/DDBJ whole genome shotgun (WGS) entry which is preliminary data.</text>
</comment>
<dbReference type="OrthoDB" id="9810277at2"/>
<dbReference type="Pfam" id="PF13671">
    <property type="entry name" value="AAA_33"/>
    <property type="match status" value="1"/>
</dbReference>
<dbReference type="AlphaFoldDB" id="A0A420X0E3"/>
<dbReference type="InterPro" id="IPR002575">
    <property type="entry name" value="Aminoglycoside_PTrfase"/>
</dbReference>
<dbReference type="PANTHER" id="PTHR43883">
    <property type="entry name" value="SLR0207 PROTEIN"/>
    <property type="match status" value="1"/>
</dbReference>
<dbReference type="Proteomes" id="UP000281975">
    <property type="component" value="Unassembled WGS sequence"/>
</dbReference>
<dbReference type="RefSeq" id="WP_121170190.1">
    <property type="nucleotide sequence ID" value="NZ_RBIN01000001.1"/>
</dbReference>
<dbReference type="InterPro" id="IPR011009">
    <property type="entry name" value="Kinase-like_dom_sf"/>
</dbReference>
<dbReference type="EMBL" id="RBIN01000001">
    <property type="protein sequence ID" value="RKR07262.1"/>
    <property type="molecule type" value="Genomic_DNA"/>
</dbReference>
<reference evidence="2 3" key="1">
    <citation type="submission" date="2018-10" db="EMBL/GenBank/DDBJ databases">
        <title>Genomic Encyclopedia of Type Strains, Phase IV (KMG-IV): sequencing the most valuable type-strain genomes for metagenomic binning, comparative biology and taxonomic classification.</title>
        <authorList>
            <person name="Goeker M."/>
        </authorList>
    </citation>
    <scope>NUCLEOTIDE SEQUENCE [LARGE SCALE GENOMIC DNA]</scope>
    <source>
        <strain evidence="2 3">DSM 23229</strain>
    </source>
</reference>
<sequence>MSQSLIEALQDSTCYPHPVSGVSLRETHISWVLLAGEHAYKIKKPLDFGFLDFSTLAKRRHFCEEEIRLNSRLASNIYLEAVPITGSPEAPRINGAGEAFEYAVHMRVFDNEGLFDTLQARGELTEAHMDDMVDQLVDFHQRAERAAPDSAFGTPEVVHAPVAQNFEQLHELLEEPADLDRLGRLEQWADERYEQLAPLMAERLKNGFVRETHGDMHLGNVVQSDGRAVIFDCIEFNDELRWNDICCELAFLLMDLEVRGEWRLSHHVLDRYLERSGDYELVRLLPYYKAYRAMVRAKIAMFRVGQPGLDDSERAGIHAEYRRYAELAERYTELEIPWLLVSAGVSGSGKSHFTQQVVHELGSIRLRSDVERKRLFGLASDADSDSAIDSGIYTAEATERTYQRLAELAGLLLDAGFPVCIDATALRRAQRDRLRHEAERRGLPALTISFEADEATLRRRIEKRQQQRGEASEAGVEVLERQLESREPFGDDEQGQVVHLDTTAEGASHQLVKLLRERLQLS</sequence>
<keyword evidence="3" id="KW-1185">Reference proteome</keyword>
<dbReference type="InterPro" id="IPR052732">
    <property type="entry name" value="Cell-binding_unc_protein"/>
</dbReference>
<dbReference type="PANTHER" id="PTHR43883:SF1">
    <property type="entry name" value="GLUCONOKINASE"/>
    <property type="match status" value="1"/>
</dbReference>
<evidence type="ECO:0000259" key="1">
    <source>
        <dbReference type="Pfam" id="PF01636"/>
    </source>
</evidence>
<protein>
    <recommendedName>
        <fullName evidence="1">Aminoglycoside phosphotransferase domain-containing protein</fullName>
    </recommendedName>
</protein>
<name>A0A420X0E3_9GAMM</name>
<dbReference type="Gene3D" id="3.40.50.300">
    <property type="entry name" value="P-loop containing nucleotide triphosphate hydrolases"/>
    <property type="match status" value="1"/>
</dbReference>
<dbReference type="Gene3D" id="3.90.1200.10">
    <property type="match status" value="1"/>
</dbReference>
<evidence type="ECO:0000313" key="3">
    <source>
        <dbReference type="Proteomes" id="UP000281975"/>
    </source>
</evidence>
<dbReference type="InterPro" id="IPR027417">
    <property type="entry name" value="P-loop_NTPase"/>
</dbReference>
<evidence type="ECO:0000313" key="2">
    <source>
        <dbReference type="EMBL" id="RKR07262.1"/>
    </source>
</evidence>
<dbReference type="Pfam" id="PF01636">
    <property type="entry name" value="APH"/>
    <property type="match status" value="1"/>
</dbReference>
<gene>
    <name evidence="2" type="ORF">C7446_0071</name>
</gene>